<dbReference type="EMBL" id="RBDX01000048">
    <property type="protein sequence ID" value="RKN03518.1"/>
    <property type="molecule type" value="Genomic_DNA"/>
</dbReference>
<dbReference type="RefSeq" id="WP_120698386.1">
    <property type="nucleotide sequence ID" value="NZ_RBDX01000048.1"/>
</dbReference>
<evidence type="ECO:0000259" key="3">
    <source>
        <dbReference type="Pfam" id="PF02342"/>
    </source>
</evidence>
<evidence type="ECO:0000256" key="2">
    <source>
        <dbReference type="SAM" id="MobiDB-lite"/>
    </source>
</evidence>
<dbReference type="CDD" id="cd06974">
    <property type="entry name" value="TerD_like"/>
    <property type="match status" value="1"/>
</dbReference>
<dbReference type="PANTHER" id="PTHR32097">
    <property type="entry name" value="CAMP-BINDING PROTEIN 1-RELATED"/>
    <property type="match status" value="1"/>
</dbReference>
<dbReference type="Gene3D" id="2.60.60.30">
    <property type="entry name" value="sav2460 like domains"/>
    <property type="match status" value="1"/>
</dbReference>
<dbReference type="Pfam" id="PF02342">
    <property type="entry name" value="TerD"/>
    <property type="match status" value="1"/>
</dbReference>
<evidence type="ECO:0000256" key="1">
    <source>
        <dbReference type="ARBA" id="ARBA00008775"/>
    </source>
</evidence>
<evidence type="ECO:0000313" key="7">
    <source>
        <dbReference type="Proteomes" id="UP000275024"/>
    </source>
</evidence>
<protein>
    <submittedName>
        <fullName evidence="4">Export associated protein</fullName>
    </submittedName>
</protein>
<comment type="similarity">
    <text evidence="1">Belongs to the CAPAB/TerDEXZ family.</text>
</comment>
<gene>
    <name evidence="5" type="ORF">D7318_19495</name>
    <name evidence="4" type="ORF">D7319_31375</name>
</gene>
<dbReference type="AlphaFoldDB" id="A0A3A9VRE0"/>
<dbReference type="InterPro" id="IPR027417">
    <property type="entry name" value="P-loop_NTPase"/>
</dbReference>
<feature type="domain" description="TerD" evidence="3">
    <location>
        <begin position="64"/>
        <end position="162"/>
    </location>
</feature>
<feature type="compositionally biased region" description="Pro residues" evidence="2">
    <location>
        <begin position="190"/>
        <end position="199"/>
    </location>
</feature>
<dbReference type="Gene3D" id="3.40.50.300">
    <property type="entry name" value="P-loop containing nucleotide triphosphate hydrolases"/>
    <property type="match status" value="1"/>
</dbReference>
<evidence type="ECO:0000313" key="4">
    <source>
        <dbReference type="EMBL" id="RKN03518.1"/>
    </source>
</evidence>
<dbReference type="PANTHER" id="PTHR32097:SF4">
    <property type="entry name" value="GENERAL STRESS PROTEIN 16U"/>
    <property type="match status" value="1"/>
</dbReference>
<dbReference type="EMBL" id="RBDY01000014">
    <property type="protein sequence ID" value="RKN20326.1"/>
    <property type="molecule type" value="Genomic_DNA"/>
</dbReference>
<dbReference type="InterPro" id="IPR051324">
    <property type="entry name" value="Stress/Tellurium_Resist"/>
</dbReference>
<organism evidence="4 7">
    <name type="scientific">Streptomyces radicis</name>
    <dbReference type="NCBI Taxonomy" id="1750517"/>
    <lineage>
        <taxon>Bacteria</taxon>
        <taxon>Bacillati</taxon>
        <taxon>Actinomycetota</taxon>
        <taxon>Actinomycetes</taxon>
        <taxon>Kitasatosporales</taxon>
        <taxon>Streptomycetaceae</taxon>
        <taxon>Streptomyces</taxon>
    </lineage>
</organism>
<dbReference type="InterPro" id="IPR003325">
    <property type="entry name" value="TerD"/>
</dbReference>
<dbReference type="Proteomes" id="UP000275024">
    <property type="component" value="Unassembled WGS sequence"/>
</dbReference>
<proteinExistence type="inferred from homology"/>
<dbReference type="OrthoDB" id="4495998at2"/>
<evidence type="ECO:0000313" key="5">
    <source>
        <dbReference type="EMBL" id="RKN20326.1"/>
    </source>
</evidence>
<feature type="region of interest" description="Disordered" evidence="2">
    <location>
        <begin position="187"/>
        <end position="211"/>
    </location>
</feature>
<dbReference type="Proteomes" id="UP000268652">
    <property type="component" value="Unassembled WGS sequence"/>
</dbReference>
<evidence type="ECO:0000313" key="6">
    <source>
        <dbReference type="Proteomes" id="UP000268652"/>
    </source>
</evidence>
<name>A0A3A9VRE0_9ACTN</name>
<comment type="caution">
    <text evidence="4">The sequence shown here is derived from an EMBL/GenBank/DDBJ whole genome shotgun (WGS) entry which is preliminary data.</text>
</comment>
<keyword evidence="6" id="KW-1185">Reference proteome</keyword>
<reference evidence="6 7" key="1">
    <citation type="submission" date="2018-09" db="EMBL/GenBank/DDBJ databases">
        <title>Streptomyces sp. nov. DS1-2, an endophytic actinomycete isolated from roots of Dendrobium scabrilingue.</title>
        <authorList>
            <person name="Kuncharoen N."/>
            <person name="Kudo T."/>
            <person name="Ohkuma M."/>
            <person name="Yuki M."/>
            <person name="Tanasupawat S."/>
        </authorList>
    </citation>
    <scope>NUCLEOTIDE SEQUENCE [LARGE SCALE GENOMIC DNA]</scope>
    <source>
        <strain evidence="4 7">AZ1-7</strain>
        <strain evidence="5 6">DS1-2</strain>
    </source>
</reference>
<sequence>MTVELIRGQNHPLPETRLEIRVSAGQPIAAGVTLNDERGRMRDATWIAHPASPRLPGVEVSKQAAADHRLAVDLDALPAAVHRVNVLLALPTGVGGPTSFGAVAPPTAAVTGLDGAAIVSYHIVDLDAESAVVALELYRRNDAWKVRAVGQGFAGGLTAMLRDQGLPEAEELAATINAAVASGMARAVAPAPPPPPAQPSQPGRPVAGDATGWSMDERLYNQVWGMFEDLARATAAYRSAVDFADSRMDRELDGVLSDPRNRVGPVADAARAKAQAKRAQLVDQARAALDRDVAQLVAESEVVEPALPPAYARWDNPCWHAYKIPDEVPMALRLGDLSLPEHVGLRIPMLMRMPLQRGLWIDSGRGGGGMEAALHDSEDLRRRAAETATAIAARLLAVHPADGLSVRVIDPTGSVGGLAPLVEAGVLAEPPAVGEAGVTATLAGLTQRVDLVQMAIRSGAGDALPPDIDLAEQLLIVRDFPHGFDDRGVTHLRYLADEGASVGVHLMIIGDREDARAYGPLLDPLWRALLRVTPVPDDHLADPWVGHAWTYDPGLPPQNSQIVPRILRQVAAARQTTQP</sequence>
<accession>A0A3A9VRE0</accession>